<dbReference type="InterPro" id="IPR001048">
    <property type="entry name" value="Asp/Glu/Uridylate_kinase"/>
</dbReference>
<keyword evidence="4" id="KW-0808">Transferase</keyword>
<dbReference type="GO" id="GO:0006225">
    <property type="term" value="P:UDP biosynthetic process"/>
    <property type="evidence" value="ECO:0007669"/>
    <property type="project" value="TreeGrafter"/>
</dbReference>
<feature type="domain" description="Aspartate/glutamate/uridylate kinase" evidence="10">
    <location>
        <begin position="6"/>
        <end position="134"/>
    </location>
</feature>
<evidence type="ECO:0000256" key="1">
    <source>
        <dbReference type="ARBA" id="ARBA00004791"/>
    </source>
</evidence>
<evidence type="ECO:0000256" key="8">
    <source>
        <dbReference type="ARBA" id="ARBA00022975"/>
    </source>
</evidence>
<keyword evidence="6" id="KW-0418">Kinase</keyword>
<dbReference type="GO" id="GO:0005524">
    <property type="term" value="F:ATP binding"/>
    <property type="evidence" value="ECO:0007669"/>
    <property type="project" value="UniProtKB-KW"/>
</dbReference>
<sequence length="179" mass="19228">TTTKYKRVLLKLSGEAFRGKTDYGIDAVTLNTIAQQVKQVIEMGVGIAIVVGGGNIWRGANAEEEGMDRVTADYAGMLATVINALALQDTLEKKGVTTRTQTSIVIQQVAEPYIRRRAIRHLEKGRAVIFAGGTGNPYMTTDTADYAGMLATVINALALQDTLEKKGVTTRTHTSIKAG</sequence>
<evidence type="ECO:0000256" key="4">
    <source>
        <dbReference type="ARBA" id="ARBA00022679"/>
    </source>
</evidence>
<organism evidence="11">
    <name type="scientific">marine sediment metagenome</name>
    <dbReference type="NCBI Taxonomy" id="412755"/>
    <lineage>
        <taxon>unclassified sequences</taxon>
        <taxon>metagenomes</taxon>
        <taxon>ecological metagenomes</taxon>
    </lineage>
</organism>
<comment type="caution">
    <text evidence="11">The sequence shown here is derived from an EMBL/GenBank/DDBJ whole genome shotgun (WGS) entry which is preliminary data.</text>
</comment>
<name>X1K2K4_9ZZZZ</name>
<reference evidence="11" key="1">
    <citation type="journal article" date="2014" name="Front. Microbiol.">
        <title>High frequency of phylogenetically diverse reductive dehalogenase-homologous genes in deep subseafloor sedimentary metagenomes.</title>
        <authorList>
            <person name="Kawai M."/>
            <person name="Futagami T."/>
            <person name="Toyoda A."/>
            <person name="Takaki Y."/>
            <person name="Nishi S."/>
            <person name="Hori S."/>
            <person name="Arai W."/>
            <person name="Tsubouchi T."/>
            <person name="Morono Y."/>
            <person name="Uchiyama I."/>
            <person name="Ito T."/>
            <person name="Fujiyama A."/>
            <person name="Inagaki F."/>
            <person name="Takami H."/>
        </authorList>
    </citation>
    <scope>NUCLEOTIDE SEQUENCE</scope>
    <source>
        <strain evidence="11">Expedition CK06-06</strain>
    </source>
</reference>
<dbReference type="EC" id="2.7.4.22" evidence="3"/>
<evidence type="ECO:0000256" key="6">
    <source>
        <dbReference type="ARBA" id="ARBA00022777"/>
    </source>
</evidence>
<accession>X1K2K4</accession>
<dbReference type="PANTHER" id="PTHR42833:SF4">
    <property type="entry name" value="URIDYLATE KINASE PUMPKIN, CHLOROPLASTIC"/>
    <property type="match status" value="1"/>
</dbReference>
<dbReference type="AlphaFoldDB" id="X1K2K4"/>
<evidence type="ECO:0000256" key="2">
    <source>
        <dbReference type="ARBA" id="ARBA00007614"/>
    </source>
</evidence>
<feature type="non-terminal residue" evidence="11">
    <location>
        <position position="179"/>
    </location>
</feature>
<feature type="non-terminal residue" evidence="11">
    <location>
        <position position="1"/>
    </location>
</feature>
<dbReference type="EMBL" id="BARU01044038">
    <property type="protein sequence ID" value="GAH76313.1"/>
    <property type="molecule type" value="Genomic_DNA"/>
</dbReference>
<proteinExistence type="inferred from homology"/>
<keyword evidence="7" id="KW-0067">ATP-binding</keyword>
<comment type="pathway">
    <text evidence="1">Pyrimidine metabolism; CTP biosynthesis via de novo pathway; UDP from UMP (UMPK route): step 1/1.</text>
</comment>
<keyword evidence="5" id="KW-0547">Nucleotide-binding</keyword>
<evidence type="ECO:0000256" key="3">
    <source>
        <dbReference type="ARBA" id="ARBA00012899"/>
    </source>
</evidence>
<dbReference type="Gene3D" id="3.40.1160.10">
    <property type="entry name" value="Acetylglutamate kinase-like"/>
    <property type="match status" value="1"/>
</dbReference>
<comment type="similarity">
    <text evidence="2">Belongs to the UMP kinase family.</text>
</comment>
<evidence type="ECO:0000256" key="9">
    <source>
        <dbReference type="ARBA" id="ARBA00032092"/>
    </source>
</evidence>
<gene>
    <name evidence="11" type="ORF">S03H2_67303</name>
</gene>
<evidence type="ECO:0000256" key="7">
    <source>
        <dbReference type="ARBA" id="ARBA00022840"/>
    </source>
</evidence>
<keyword evidence="8" id="KW-0665">Pyrimidine biosynthesis</keyword>
<dbReference type="PANTHER" id="PTHR42833">
    <property type="entry name" value="URIDYLATE KINASE"/>
    <property type="match status" value="1"/>
</dbReference>
<dbReference type="InterPro" id="IPR036393">
    <property type="entry name" value="AceGlu_kinase-like_sf"/>
</dbReference>
<evidence type="ECO:0000259" key="10">
    <source>
        <dbReference type="Pfam" id="PF00696"/>
    </source>
</evidence>
<protein>
    <recommendedName>
        <fullName evidence="3">UMP kinase</fullName>
        <ecNumber evidence="3">2.7.4.22</ecNumber>
    </recommendedName>
    <alternativeName>
        <fullName evidence="9">Uridine monophosphate kinase</fullName>
    </alternativeName>
</protein>
<evidence type="ECO:0000313" key="11">
    <source>
        <dbReference type="EMBL" id="GAH76313.1"/>
    </source>
</evidence>
<evidence type="ECO:0000256" key="5">
    <source>
        <dbReference type="ARBA" id="ARBA00022741"/>
    </source>
</evidence>
<dbReference type="GO" id="GO:0033862">
    <property type="term" value="F:UMP kinase activity"/>
    <property type="evidence" value="ECO:0007669"/>
    <property type="project" value="UniProtKB-EC"/>
</dbReference>
<dbReference type="SUPFAM" id="SSF53633">
    <property type="entry name" value="Carbamate kinase-like"/>
    <property type="match status" value="1"/>
</dbReference>
<dbReference type="Pfam" id="PF00696">
    <property type="entry name" value="AA_kinase"/>
    <property type="match status" value="1"/>
</dbReference>